<comment type="caution">
    <text evidence="1">The sequence shown here is derived from an EMBL/GenBank/DDBJ whole genome shotgun (WGS) entry which is preliminary data.</text>
</comment>
<accession>A0AAW9K6X0</accession>
<dbReference type="InterPro" id="IPR017016">
    <property type="entry name" value="UCP033595"/>
</dbReference>
<dbReference type="Proteomes" id="UP001288944">
    <property type="component" value="Unassembled WGS sequence"/>
</dbReference>
<protein>
    <submittedName>
        <fullName evidence="1">Uncharacterized protein</fullName>
    </submittedName>
</protein>
<dbReference type="AlphaFoldDB" id="A0AAW9K6X0"/>
<proteinExistence type="predicted"/>
<gene>
    <name evidence="1" type="ORF">GNF83_19790</name>
</gene>
<dbReference type="Pfam" id="PF20124">
    <property type="entry name" value="DUF6514"/>
    <property type="match status" value="1"/>
</dbReference>
<feature type="non-terminal residue" evidence="1">
    <location>
        <position position="68"/>
    </location>
</feature>
<name>A0AAW9K6X0_CLOPF</name>
<evidence type="ECO:0000313" key="2">
    <source>
        <dbReference type="Proteomes" id="UP001288944"/>
    </source>
</evidence>
<evidence type="ECO:0000313" key="1">
    <source>
        <dbReference type="EMBL" id="MDZ7543374.1"/>
    </source>
</evidence>
<dbReference type="EMBL" id="WNUR01001116">
    <property type="protein sequence ID" value="MDZ7543374.1"/>
    <property type="molecule type" value="Genomic_DNA"/>
</dbReference>
<organism evidence="1 2">
    <name type="scientific">Clostridium perfringens</name>
    <dbReference type="NCBI Taxonomy" id="1502"/>
    <lineage>
        <taxon>Bacteria</taxon>
        <taxon>Bacillati</taxon>
        <taxon>Bacillota</taxon>
        <taxon>Clostridia</taxon>
        <taxon>Eubacteriales</taxon>
        <taxon>Clostridiaceae</taxon>
        <taxon>Clostridium</taxon>
    </lineage>
</organism>
<reference evidence="1" key="1">
    <citation type="submission" date="2019-11" db="EMBL/GenBank/DDBJ databases">
        <title>Characterization of Clostridium perfringens isolates from swine manure treated agricultural soils.</title>
        <authorList>
            <person name="Wushke S.T."/>
        </authorList>
    </citation>
    <scope>NUCLEOTIDE SEQUENCE</scope>
    <source>
        <strain evidence="1">X62</strain>
    </source>
</reference>
<sequence length="68" mass="7953">MHIVDSLYNITKNDNKESRYAYRMIKEDFFSGQAFGIEAERQDLVEGNVVTIERDEIRKISNIEGKVK</sequence>